<dbReference type="InterPro" id="IPR050643">
    <property type="entry name" value="Periplasmic_pilus_chap"/>
</dbReference>
<organism evidence="3 4">
    <name type="scientific">Hydrogenophaga crocea</name>
    <dbReference type="NCBI Taxonomy" id="2716225"/>
    <lineage>
        <taxon>Bacteria</taxon>
        <taxon>Pseudomonadati</taxon>
        <taxon>Pseudomonadota</taxon>
        <taxon>Betaproteobacteria</taxon>
        <taxon>Burkholderiales</taxon>
        <taxon>Comamonadaceae</taxon>
        <taxon>Hydrogenophaga</taxon>
    </lineage>
</organism>
<dbReference type="PANTHER" id="PTHR30251">
    <property type="entry name" value="PILUS ASSEMBLY CHAPERONE"/>
    <property type="match status" value="1"/>
</dbReference>
<dbReference type="GO" id="GO:0030288">
    <property type="term" value="C:outer membrane-bounded periplasmic space"/>
    <property type="evidence" value="ECO:0007669"/>
    <property type="project" value="InterPro"/>
</dbReference>
<protein>
    <submittedName>
        <fullName evidence="3">Molecular chaperone</fullName>
    </submittedName>
</protein>
<evidence type="ECO:0000259" key="2">
    <source>
        <dbReference type="Pfam" id="PF00345"/>
    </source>
</evidence>
<dbReference type="RefSeq" id="WP_166225255.1">
    <property type="nucleotide sequence ID" value="NZ_CP049989.1"/>
</dbReference>
<dbReference type="InterPro" id="IPR008962">
    <property type="entry name" value="PapD-like_sf"/>
</dbReference>
<dbReference type="GO" id="GO:0071555">
    <property type="term" value="P:cell wall organization"/>
    <property type="evidence" value="ECO:0007669"/>
    <property type="project" value="InterPro"/>
</dbReference>
<dbReference type="Proteomes" id="UP000503162">
    <property type="component" value="Chromosome"/>
</dbReference>
<evidence type="ECO:0000313" key="3">
    <source>
        <dbReference type="EMBL" id="QIM51479.1"/>
    </source>
</evidence>
<name>A0A6G8IED8_9BURK</name>
<dbReference type="KEGG" id="hcz:G9Q37_04665"/>
<gene>
    <name evidence="3" type="ORF">G9Q37_04665</name>
</gene>
<keyword evidence="1" id="KW-0732">Signal</keyword>
<dbReference type="Pfam" id="PF00345">
    <property type="entry name" value="PapD_N"/>
    <property type="match status" value="1"/>
</dbReference>
<proteinExistence type="predicted"/>
<dbReference type="PANTHER" id="PTHR30251:SF4">
    <property type="entry name" value="SLR1668 PROTEIN"/>
    <property type="match status" value="1"/>
</dbReference>
<dbReference type="InterPro" id="IPR016147">
    <property type="entry name" value="Pili_assmbl_chaperone_N"/>
</dbReference>
<dbReference type="EMBL" id="CP049989">
    <property type="protein sequence ID" value="QIM51479.1"/>
    <property type="molecule type" value="Genomic_DNA"/>
</dbReference>
<dbReference type="SUPFAM" id="SSF49354">
    <property type="entry name" value="PapD-like"/>
    <property type="match status" value="1"/>
</dbReference>
<sequence>MRAALIAAHIAALAGLLFAQSAQAFQVRPVRVDLGSRAAATQLMVHNPTPRPLLLQAEVFDWSQPAEAGDELRPSTALIVNPPILEIAPGASQVVRVGLRGPVEAGVERSYRLWLTQVATPELLESGVQLLMRVSLPVFVTGAGTPGPQPHWKLGENGVELRNSGLRHLQVRALKLTASDGRQATLGPCYALPAGLCRWALPAGWTPGALRWEADSDAGPLAGALDAPSPL</sequence>
<feature type="signal peptide" evidence="1">
    <location>
        <begin position="1"/>
        <end position="24"/>
    </location>
</feature>
<evidence type="ECO:0000256" key="1">
    <source>
        <dbReference type="SAM" id="SignalP"/>
    </source>
</evidence>
<reference evidence="3 4" key="1">
    <citation type="submission" date="2020-03" db="EMBL/GenBank/DDBJ databases">
        <title>Hydrogenophaga sp. nov. isolated from cyanobacterial mat.</title>
        <authorList>
            <person name="Thorat V."/>
            <person name="Kirdat K."/>
            <person name="Tiwarekar B."/>
            <person name="Costa E.D."/>
            <person name="Yadav A."/>
        </authorList>
    </citation>
    <scope>NUCLEOTIDE SEQUENCE [LARGE SCALE GENOMIC DNA]</scope>
    <source>
        <strain evidence="3 4">BA0156</strain>
    </source>
</reference>
<dbReference type="AlphaFoldDB" id="A0A6G8IED8"/>
<evidence type="ECO:0000313" key="4">
    <source>
        <dbReference type="Proteomes" id="UP000503162"/>
    </source>
</evidence>
<accession>A0A6G8IED8</accession>
<feature type="chain" id="PRO_5026285776" evidence="1">
    <location>
        <begin position="25"/>
        <end position="231"/>
    </location>
</feature>
<dbReference type="InterPro" id="IPR013783">
    <property type="entry name" value="Ig-like_fold"/>
</dbReference>
<keyword evidence="4" id="KW-1185">Reference proteome</keyword>
<dbReference type="Gene3D" id="2.60.40.10">
    <property type="entry name" value="Immunoglobulins"/>
    <property type="match status" value="1"/>
</dbReference>
<feature type="domain" description="Pili assembly chaperone N-terminal" evidence="2">
    <location>
        <begin position="25"/>
        <end position="141"/>
    </location>
</feature>